<keyword evidence="2" id="KW-1185">Reference proteome</keyword>
<gene>
    <name evidence="1" type="ORF">AB0D65_33510</name>
</gene>
<dbReference type="RefSeq" id="WP_359989016.1">
    <property type="nucleotide sequence ID" value="NZ_JBEZLS010000035.1"/>
</dbReference>
<organism evidence="1 2">
    <name type="scientific">Streptomyces griseoloalbus</name>
    <dbReference type="NCBI Taxonomy" id="67303"/>
    <lineage>
        <taxon>Bacteria</taxon>
        <taxon>Bacillati</taxon>
        <taxon>Actinomycetota</taxon>
        <taxon>Actinomycetes</taxon>
        <taxon>Kitasatosporales</taxon>
        <taxon>Streptomycetaceae</taxon>
        <taxon>Streptomyces</taxon>
    </lineage>
</organism>
<dbReference type="EMBL" id="JBEZLS010000035">
    <property type="protein sequence ID" value="MEU9355785.1"/>
    <property type="molecule type" value="Genomic_DNA"/>
</dbReference>
<name>A0ABV3EF49_9ACTN</name>
<accession>A0ABV3EF49</accession>
<dbReference type="InterPro" id="IPR005506">
    <property type="entry name" value="DUF312_ALF"/>
</dbReference>
<comment type="caution">
    <text evidence="1">The sequence shown here is derived from an EMBL/GenBank/DDBJ whole genome shotgun (WGS) entry which is preliminary data.</text>
</comment>
<evidence type="ECO:0000313" key="2">
    <source>
        <dbReference type="Proteomes" id="UP001551582"/>
    </source>
</evidence>
<dbReference type="Pfam" id="PF03752">
    <property type="entry name" value="ALF"/>
    <property type="match status" value="1"/>
</dbReference>
<sequence length="78" mass="8708">MIDKGREALNGTVEEMRAFLDTGYRLAQAQDDRVALAQLMSGPETTPAVWAAAYKVLKASDPEEMRWFLEIGQYQVTG</sequence>
<proteinExistence type="predicted"/>
<dbReference type="Proteomes" id="UP001551582">
    <property type="component" value="Unassembled WGS sequence"/>
</dbReference>
<evidence type="ECO:0000313" key="1">
    <source>
        <dbReference type="EMBL" id="MEU9355785.1"/>
    </source>
</evidence>
<reference evidence="1 2" key="1">
    <citation type="submission" date="2024-06" db="EMBL/GenBank/DDBJ databases">
        <title>The Natural Products Discovery Center: Release of the First 8490 Sequenced Strains for Exploring Actinobacteria Biosynthetic Diversity.</title>
        <authorList>
            <person name="Kalkreuter E."/>
            <person name="Kautsar S.A."/>
            <person name="Yang D."/>
            <person name="Bader C.D."/>
            <person name="Teijaro C.N."/>
            <person name="Fluegel L."/>
            <person name="Davis C.M."/>
            <person name="Simpson J.R."/>
            <person name="Lauterbach L."/>
            <person name="Steele A.D."/>
            <person name="Gui C."/>
            <person name="Meng S."/>
            <person name="Li G."/>
            <person name="Viehrig K."/>
            <person name="Ye F."/>
            <person name="Su P."/>
            <person name="Kiefer A.F."/>
            <person name="Nichols A."/>
            <person name="Cepeda A.J."/>
            <person name="Yan W."/>
            <person name="Fan B."/>
            <person name="Jiang Y."/>
            <person name="Adhikari A."/>
            <person name="Zheng C.-J."/>
            <person name="Schuster L."/>
            <person name="Cowan T.M."/>
            <person name="Smanski M.J."/>
            <person name="Chevrette M.G."/>
            <person name="De Carvalho L.P.S."/>
            <person name="Shen B."/>
        </authorList>
    </citation>
    <scope>NUCLEOTIDE SEQUENCE [LARGE SCALE GENOMIC DNA]</scope>
    <source>
        <strain evidence="1 2">NPDC048274</strain>
    </source>
</reference>
<protein>
    <submittedName>
        <fullName evidence="1">ALF repeat-containing protein</fullName>
    </submittedName>
</protein>